<organism evidence="1 2">
    <name type="scientific">Phyllostomus discolor</name>
    <name type="common">pale spear-nosed bat</name>
    <dbReference type="NCBI Taxonomy" id="89673"/>
    <lineage>
        <taxon>Eukaryota</taxon>
        <taxon>Metazoa</taxon>
        <taxon>Chordata</taxon>
        <taxon>Craniata</taxon>
        <taxon>Vertebrata</taxon>
        <taxon>Euteleostomi</taxon>
        <taxon>Mammalia</taxon>
        <taxon>Eutheria</taxon>
        <taxon>Laurasiatheria</taxon>
        <taxon>Chiroptera</taxon>
        <taxon>Yangochiroptera</taxon>
        <taxon>Phyllostomidae</taxon>
        <taxon>Phyllostominae</taxon>
        <taxon>Phyllostomus</taxon>
    </lineage>
</organism>
<evidence type="ECO:0000313" key="1">
    <source>
        <dbReference type="EMBL" id="KAF6074926.1"/>
    </source>
</evidence>
<sequence>MGIESASYRAHARPLAVSGAAINPARWGSASVWRYWCSSGWGWLQIPVSYPRGQWEGRTGPPVPAHCLELRSLNASSQLAAFADLQVEFFAGAWPDYPSSWSPRLPFRWRRLEARASPVTKDALSVPQRLLPFCMAGNRYEQFEEPWDCF</sequence>
<reference evidence="1 2" key="1">
    <citation type="journal article" date="2020" name="Nature">
        <title>Six reference-quality genomes reveal evolution of bat adaptations.</title>
        <authorList>
            <person name="Jebb D."/>
            <person name="Huang Z."/>
            <person name="Pippel M."/>
            <person name="Hughes G.M."/>
            <person name="Lavrichenko K."/>
            <person name="Devanna P."/>
            <person name="Winkler S."/>
            <person name="Jermiin L.S."/>
            <person name="Skirmuntt E.C."/>
            <person name="Katzourakis A."/>
            <person name="Burkitt-Gray L."/>
            <person name="Ray D.A."/>
            <person name="Sullivan K.A.M."/>
            <person name="Roscito J.G."/>
            <person name="Kirilenko B.M."/>
            <person name="Davalos L.M."/>
            <person name="Corthals A.P."/>
            <person name="Power M.L."/>
            <person name="Jones G."/>
            <person name="Ransome R.D."/>
            <person name="Dechmann D.K.N."/>
            <person name="Locatelli A.G."/>
            <person name="Puechmaille S.J."/>
            <person name="Fedrigo O."/>
            <person name="Jarvis E.D."/>
            <person name="Hiller M."/>
            <person name="Vernes S.C."/>
            <person name="Myers E.W."/>
            <person name="Teeling E.C."/>
        </authorList>
    </citation>
    <scope>NUCLEOTIDE SEQUENCE [LARGE SCALE GENOMIC DNA]</scope>
    <source>
        <strain evidence="1">Bat1K_MPI-CBG_1</strain>
    </source>
</reference>
<protein>
    <submittedName>
        <fullName evidence="1">Uncharacterized protein</fullName>
    </submittedName>
</protein>
<dbReference type="EMBL" id="JABVXQ010000015">
    <property type="protein sequence ID" value="KAF6074926.1"/>
    <property type="molecule type" value="Genomic_DNA"/>
</dbReference>
<comment type="caution">
    <text evidence="1">The sequence shown here is derived from an EMBL/GenBank/DDBJ whole genome shotgun (WGS) entry which is preliminary data.</text>
</comment>
<proteinExistence type="predicted"/>
<accession>A0A833YL60</accession>
<gene>
    <name evidence="1" type="ORF">HJG60_009336</name>
</gene>
<dbReference type="AlphaFoldDB" id="A0A833YL60"/>
<dbReference type="Proteomes" id="UP000664940">
    <property type="component" value="Unassembled WGS sequence"/>
</dbReference>
<name>A0A833YL60_9CHIR</name>
<evidence type="ECO:0000313" key="2">
    <source>
        <dbReference type="Proteomes" id="UP000664940"/>
    </source>
</evidence>